<proteinExistence type="predicted"/>
<dbReference type="OrthoDB" id="7063961at2"/>
<keyword evidence="3" id="KW-1185">Reference proteome</keyword>
<accession>A0A0A0F142</accession>
<protein>
    <recommendedName>
        <fullName evidence="4">Lipoprotein</fullName>
    </recommendedName>
</protein>
<name>A0A0A0F142_9GAMM</name>
<dbReference type="RefSeq" id="WP_036210450.1">
    <property type="nucleotide sequence ID" value="NZ_AVPT01000012.1"/>
</dbReference>
<feature type="signal peptide" evidence="1">
    <location>
        <begin position="1"/>
        <end position="20"/>
    </location>
</feature>
<dbReference type="AlphaFoldDB" id="A0A0A0F142"/>
<dbReference type="EMBL" id="AVPT01000012">
    <property type="protein sequence ID" value="KGM56499.1"/>
    <property type="molecule type" value="Genomic_DNA"/>
</dbReference>
<organism evidence="2 3">
    <name type="scientific">Lysobacter arseniciresistens ZS79</name>
    <dbReference type="NCBI Taxonomy" id="913325"/>
    <lineage>
        <taxon>Bacteria</taxon>
        <taxon>Pseudomonadati</taxon>
        <taxon>Pseudomonadota</taxon>
        <taxon>Gammaproteobacteria</taxon>
        <taxon>Lysobacterales</taxon>
        <taxon>Lysobacteraceae</taxon>
        <taxon>Novilysobacter</taxon>
    </lineage>
</organism>
<evidence type="ECO:0000256" key="1">
    <source>
        <dbReference type="SAM" id="SignalP"/>
    </source>
</evidence>
<sequence>MSIGKFAGAALTLSVAFSLAGCRSDGVDPGHAESTPAAAWWYAMEFEPVSRIVHGIDVARFDSSWSRADALGARMLESRVEPGGLSEFHDSGLSLSLTADLDGDGTDEDFFVGVFAANDGSRGRFLAITRDGRLLHHFTQSGTAGFSALLAQGDEVRWYKCLQCGDFDSIRWAGSSYALE</sequence>
<comment type="caution">
    <text evidence="2">The sequence shown here is derived from an EMBL/GenBank/DDBJ whole genome shotgun (WGS) entry which is preliminary data.</text>
</comment>
<evidence type="ECO:0000313" key="3">
    <source>
        <dbReference type="Proteomes" id="UP000029989"/>
    </source>
</evidence>
<dbReference type="eggNOG" id="ENOG5034B8P">
    <property type="taxonomic scope" value="Bacteria"/>
</dbReference>
<reference evidence="2 3" key="1">
    <citation type="journal article" date="2015" name="Stand. Genomic Sci.">
        <title>Genomic information of the arsenic-resistant bacterium Lysobacter arseniciresistens type strain ZS79(T) and comparison of Lysobacter draft genomes.</title>
        <authorList>
            <person name="Liu L."/>
            <person name="Zhang S."/>
            <person name="Luo M."/>
            <person name="Wang G."/>
        </authorList>
    </citation>
    <scope>NUCLEOTIDE SEQUENCE [LARGE SCALE GENOMIC DNA]</scope>
    <source>
        <strain evidence="2 3">ZS79</strain>
    </source>
</reference>
<keyword evidence="1" id="KW-0732">Signal</keyword>
<evidence type="ECO:0008006" key="4">
    <source>
        <dbReference type="Google" id="ProtNLM"/>
    </source>
</evidence>
<evidence type="ECO:0000313" key="2">
    <source>
        <dbReference type="EMBL" id="KGM56499.1"/>
    </source>
</evidence>
<dbReference type="PROSITE" id="PS51257">
    <property type="entry name" value="PROKAR_LIPOPROTEIN"/>
    <property type="match status" value="1"/>
</dbReference>
<gene>
    <name evidence="2" type="ORF">N799_03530</name>
</gene>
<feature type="chain" id="PRO_5001962024" description="Lipoprotein" evidence="1">
    <location>
        <begin position="21"/>
        <end position="180"/>
    </location>
</feature>
<dbReference type="Proteomes" id="UP000029989">
    <property type="component" value="Unassembled WGS sequence"/>
</dbReference>